<name>A0ABS2RFS8_9ACTN</name>
<dbReference type="PRINTS" id="PR00081">
    <property type="entry name" value="GDHRDH"/>
</dbReference>
<dbReference type="PANTHER" id="PTHR42760:SF40">
    <property type="entry name" value="3-OXOACYL-[ACYL-CARRIER-PROTEIN] REDUCTASE, CHLOROPLASTIC"/>
    <property type="match status" value="1"/>
</dbReference>
<dbReference type="Pfam" id="PF13561">
    <property type="entry name" value="adh_short_C2"/>
    <property type="match status" value="1"/>
</dbReference>
<proteinExistence type="inferred from homology"/>
<organism evidence="3 4">
    <name type="scientific">Microlunatus panaciterrae</name>
    <dbReference type="NCBI Taxonomy" id="400768"/>
    <lineage>
        <taxon>Bacteria</taxon>
        <taxon>Bacillati</taxon>
        <taxon>Actinomycetota</taxon>
        <taxon>Actinomycetes</taxon>
        <taxon>Propionibacteriales</taxon>
        <taxon>Propionibacteriaceae</taxon>
        <taxon>Microlunatus</taxon>
    </lineage>
</organism>
<dbReference type="Gene3D" id="3.40.50.720">
    <property type="entry name" value="NAD(P)-binding Rossmann-like Domain"/>
    <property type="match status" value="1"/>
</dbReference>
<dbReference type="EMBL" id="JAFBCF010000001">
    <property type="protein sequence ID" value="MBM7797864.1"/>
    <property type="molecule type" value="Genomic_DNA"/>
</dbReference>
<comment type="caution">
    <text evidence="3">The sequence shown here is derived from an EMBL/GenBank/DDBJ whole genome shotgun (WGS) entry which is preliminary data.</text>
</comment>
<feature type="domain" description="Ketoreductase" evidence="2">
    <location>
        <begin position="16"/>
        <end position="205"/>
    </location>
</feature>
<dbReference type="InterPro" id="IPR057326">
    <property type="entry name" value="KR_dom"/>
</dbReference>
<accession>A0ABS2RFS8</accession>
<evidence type="ECO:0000256" key="1">
    <source>
        <dbReference type="ARBA" id="ARBA00006484"/>
    </source>
</evidence>
<dbReference type="Proteomes" id="UP000704762">
    <property type="component" value="Unassembled WGS sequence"/>
</dbReference>
<gene>
    <name evidence="3" type="ORF">JOE57_000785</name>
</gene>
<evidence type="ECO:0000313" key="3">
    <source>
        <dbReference type="EMBL" id="MBM7797864.1"/>
    </source>
</evidence>
<evidence type="ECO:0000313" key="4">
    <source>
        <dbReference type="Proteomes" id="UP000704762"/>
    </source>
</evidence>
<dbReference type="PRINTS" id="PR00080">
    <property type="entry name" value="SDRFAMILY"/>
</dbReference>
<dbReference type="InterPro" id="IPR002347">
    <property type="entry name" value="SDR_fam"/>
</dbReference>
<dbReference type="SMART" id="SM00822">
    <property type="entry name" value="PKS_KR"/>
    <property type="match status" value="1"/>
</dbReference>
<dbReference type="RefSeq" id="WP_204916495.1">
    <property type="nucleotide sequence ID" value="NZ_BAAAQP010000011.1"/>
</dbReference>
<dbReference type="SUPFAM" id="SSF51735">
    <property type="entry name" value="NAD(P)-binding Rossmann-fold domains"/>
    <property type="match status" value="1"/>
</dbReference>
<protein>
    <submittedName>
        <fullName evidence="3">NAD(P)-dependent dehydrogenase (Short-subunit alcohol dehydrogenase family)</fullName>
    </submittedName>
</protein>
<dbReference type="PROSITE" id="PS00061">
    <property type="entry name" value="ADH_SHORT"/>
    <property type="match status" value="1"/>
</dbReference>
<dbReference type="InterPro" id="IPR036291">
    <property type="entry name" value="NAD(P)-bd_dom_sf"/>
</dbReference>
<sequence length="263" mass="27092">MTAPSFAVAATFPVERTAVLTGAASARGIGRATADRLAREGWAVAILDIDGAAAERAAADIAASRQVQAIGVVADVSDQVSVNAAIDAVEAAMPPIVGLANLAGISSPVEFMDETVEGWDRVFDINMRGTFIVTQRVLRGMIDRKLGRIVSVSSISAQRGGGTYSKVAYSASKAALLGFTRALAREMGQHNITVNAVAPGPIDTDIMGGTLSEERKAQLAADVLVGRVGSPDEVAALMAFLMGPDAGYITAATYDINGGLQVS</sequence>
<comment type="similarity">
    <text evidence="1">Belongs to the short-chain dehydrogenases/reductases (SDR) family.</text>
</comment>
<keyword evidence="4" id="KW-1185">Reference proteome</keyword>
<dbReference type="PANTHER" id="PTHR42760">
    <property type="entry name" value="SHORT-CHAIN DEHYDROGENASES/REDUCTASES FAMILY MEMBER"/>
    <property type="match status" value="1"/>
</dbReference>
<dbReference type="InterPro" id="IPR020904">
    <property type="entry name" value="Sc_DH/Rdtase_CS"/>
</dbReference>
<evidence type="ECO:0000259" key="2">
    <source>
        <dbReference type="SMART" id="SM00822"/>
    </source>
</evidence>
<reference evidence="3 4" key="1">
    <citation type="submission" date="2021-01" db="EMBL/GenBank/DDBJ databases">
        <title>Sequencing the genomes of 1000 actinobacteria strains.</title>
        <authorList>
            <person name="Klenk H.-P."/>
        </authorList>
    </citation>
    <scope>NUCLEOTIDE SEQUENCE [LARGE SCALE GENOMIC DNA]</scope>
    <source>
        <strain evidence="3 4">DSM 18662</strain>
    </source>
</reference>